<reference evidence="7 8" key="1">
    <citation type="journal article" date="2010" name="Nature">
        <title>The Ectocarpus genome and the independent evolution of multicellularity in brown algae.</title>
        <authorList>
            <person name="Cock J.M."/>
            <person name="Sterck L."/>
            <person name="Rouze P."/>
            <person name="Scornet D."/>
            <person name="Allen A.E."/>
            <person name="Amoutzias G."/>
            <person name="Anthouard V."/>
            <person name="Artiguenave F."/>
            <person name="Aury J.M."/>
            <person name="Badger J.H."/>
            <person name="Beszteri B."/>
            <person name="Billiau K."/>
            <person name="Bonnet E."/>
            <person name="Bothwell J.H."/>
            <person name="Bowler C."/>
            <person name="Boyen C."/>
            <person name="Brownlee C."/>
            <person name="Carrano C.J."/>
            <person name="Charrier B."/>
            <person name="Cho G.Y."/>
            <person name="Coelho S.M."/>
            <person name="Collen J."/>
            <person name="Corre E."/>
            <person name="Da Silva C."/>
            <person name="Delage L."/>
            <person name="Delaroque N."/>
            <person name="Dittami S.M."/>
            <person name="Doulbeau S."/>
            <person name="Elias M."/>
            <person name="Farnham G."/>
            <person name="Gachon C.M."/>
            <person name="Gschloessl B."/>
            <person name="Heesch S."/>
            <person name="Jabbari K."/>
            <person name="Jubin C."/>
            <person name="Kawai H."/>
            <person name="Kimura K."/>
            <person name="Kloareg B."/>
            <person name="Kupper F.C."/>
            <person name="Lang D."/>
            <person name="Le Bail A."/>
            <person name="Leblanc C."/>
            <person name="Lerouge P."/>
            <person name="Lohr M."/>
            <person name="Lopez P.J."/>
            <person name="Martens C."/>
            <person name="Maumus F."/>
            <person name="Michel G."/>
            <person name="Miranda-Saavedra D."/>
            <person name="Morales J."/>
            <person name="Moreau H."/>
            <person name="Motomura T."/>
            <person name="Nagasato C."/>
            <person name="Napoli C.A."/>
            <person name="Nelson D.R."/>
            <person name="Nyvall-Collen P."/>
            <person name="Peters A.F."/>
            <person name="Pommier C."/>
            <person name="Potin P."/>
            <person name="Poulain J."/>
            <person name="Quesneville H."/>
            <person name="Read B."/>
            <person name="Rensing S.A."/>
            <person name="Ritter A."/>
            <person name="Rousvoal S."/>
            <person name="Samanta M."/>
            <person name="Samson G."/>
            <person name="Schroeder D.C."/>
            <person name="Segurens B."/>
            <person name="Strittmatter M."/>
            <person name="Tonon T."/>
            <person name="Tregear J.W."/>
            <person name="Valentin K."/>
            <person name="von Dassow P."/>
            <person name="Yamagishi T."/>
            <person name="Van de Peer Y."/>
            <person name="Wincker P."/>
        </authorList>
    </citation>
    <scope>NUCLEOTIDE SEQUENCE [LARGE SCALE GENOMIC DNA]</scope>
    <source>
        <strain evidence="8">Ec32 / CCAP1310/4</strain>
    </source>
</reference>
<feature type="compositionally biased region" description="Gly residues" evidence="6">
    <location>
        <begin position="378"/>
        <end position="389"/>
    </location>
</feature>
<keyword evidence="4" id="KW-0969">Cilium</keyword>
<evidence type="ECO:0000256" key="5">
    <source>
        <dbReference type="ARBA" id="ARBA00023273"/>
    </source>
</evidence>
<dbReference type="Gene3D" id="3.80.10.10">
    <property type="entry name" value="Ribonuclease Inhibitor"/>
    <property type="match status" value="1"/>
</dbReference>
<comment type="subcellular location">
    <subcellularLocation>
        <location evidence="1">Cell projection</location>
        <location evidence="1">Cilium</location>
    </subcellularLocation>
</comment>
<feature type="region of interest" description="Disordered" evidence="6">
    <location>
        <begin position="436"/>
        <end position="476"/>
    </location>
</feature>
<evidence type="ECO:0000256" key="2">
    <source>
        <dbReference type="ARBA" id="ARBA00022614"/>
    </source>
</evidence>
<dbReference type="InterPro" id="IPR032675">
    <property type="entry name" value="LRR_dom_sf"/>
</dbReference>
<dbReference type="SMART" id="SM00365">
    <property type="entry name" value="LRR_SD22"/>
    <property type="match status" value="3"/>
</dbReference>
<protein>
    <submittedName>
        <fullName evidence="7">Uncharacterized protein</fullName>
    </submittedName>
</protein>
<dbReference type="InParanoid" id="D8LUA4"/>
<evidence type="ECO:0000256" key="1">
    <source>
        <dbReference type="ARBA" id="ARBA00004138"/>
    </source>
</evidence>
<evidence type="ECO:0000256" key="4">
    <source>
        <dbReference type="ARBA" id="ARBA00023069"/>
    </source>
</evidence>
<dbReference type="EMBL" id="FN649232">
    <property type="protein sequence ID" value="CBN75445.1"/>
    <property type="molecule type" value="Genomic_DNA"/>
</dbReference>
<name>D8LUA4_ECTSI</name>
<dbReference type="Pfam" id="PF14580">
    <property type="entry name" value="LRR_9"/>
    <property type="match status" value="1"/>
</dbReference>
<dbReference type="OrthoDB" id="7451790at2759"/>
<keyword evidence="2" id="KW-0433">Leucine-rich repeat</keyword>
<keyword evidence="5" id="KW-0966">Cell projection</keyword>
<proteinExistence type="predicted"/>
<feature type="region of interest" description="Disordered" evidence="6">
    <location>
        <begin position="600"/>
        <end position="634"/>
    </location>
</feature>
<feature type="compositionally biased region" description="Polar residues" evidence="6">
    <location>
        <begin position="621"/>
        <end position="634"/>
    </location>
</feature>
<accession>D8LUA4</accession>
<keyword evidence="3" id="KW-0677">Repeat</keyword>
<dbReference type="eggNOG" id="KOG0531">
    <property type="taxonomic scope" value="Eukaryota"/>
</dbReference>
<sequence>MAVVIDCGLRRISNLEPVRHSLVKMCLCDQGLKKMEGLCLPGLRELYLHQNKISKIEGLDGCPSLRRLWLFSNRITVMEGLHHCGALRELWLHDNRITAAAGMQSLVHLQNLGLAGNPIVGVRHLSGLRGLPSLMELTLDDIHFGTCPVVAKAGYRSFVLRCLSQVRRLDGLEVMEADRADVEHKYEQEALAYQERLEDIERRKLAEIQQAEMARHGGVERGSEAKAEMMRALKALEGLVKEGRAAISREQSRQEKEKRTRLERDYAQLVAQQQSRVVQGVAIQELSDHSPDFQRLRMEVLENQRTQSGRMELMNVLRACRLYNRRLCEGFLASGGKSSPTVRLYISVSGAVILQLAVILPPDQAQIDTNAQERPPRRGGGGGAAGSGARGPNRRIGVQKGAAAGGGGGGGGASLARVGGATVPAELVERVEASGRVTRVVGQAPAGGGAGRESSPTSSSTPERNAFADAGGEAEDSGGAAKGASYFIFPERCFPLALPEFHVLCASGAVGEDKRSLDGALSKLGADNLLGPAPAADLLLQVENKMEEQVKAYLKRMQEDVTPAEASRLQATHGNLRWKAANVASLRADADEQRALQEAILRHETQEEQENKEDGGGGTVTRAQQAQVSLPSRT</sequence>
<feature type="compositionally biased region" description="Low complexity" evidence="6">
    <location>
        <begin position="452"/>
        <end position="476"/>
    </location>
</feature>
<dbReference type="Proteomes" id="UP000002630">
    <property type="component" value="Linkage Group LG17"/>
</dbReference>
<gene>
    <name evidence="7" type="ORF">Esi_0099_0048</name>
</gene>
<dbReference type="EMBL" id="FN649742">
    <property type="protein sequence ID" value="CBN75445.1"/>
    <property type="molecule type" value="Genomic_DNA"/>
</dbReference>
<dbReference type="SUPFAM" id="SSF52058">
    <property type="entry name" value="L domain-like"/>
    <property type="match status" value="1"/>
</dbReference>
<dbReference type="InterPro" id="IPR001611">
    <property type="entry name" value="Leu-rich_rpt"/>
</dbReference>
<dbReference type="PROSITE" id="PS51450">
    <property type="entry name" value="LRR"/>
    <property type="match status" value="2"/>
</dbReference>
<feature type="compositionally biased region" description="Gly residues" evidence="6">
    <location>
        <begin position="403"/>
        <end position="413"/>
    </location>
</feature>
<feature type="region of interest" description="Disordered" evidence="6">
    <location>
        <begin position="368"/>
        <end position="415"/>
    </location>
</feature>
<evidence type="ECO:0000313" key="8">
    <source>
        <dbReference type="Proteomes" id="UP000002630"/>
    </source>
</evidence>
<keyword evidence="8" id="KW-1185">Reference proteome</keyword>
<dbReference type="AlphaFoldDB" id="D8LUA4"/>
<evidence type="ECO:0000256" key="6">
    <source>
        <dbReference type="SAM" id="MobiDB-lite"/>
    </source>
</evidence>
<dbReference type="PANTHER" id="PTHR45973">
    <property type="entry name" value="PROTEIN PHOSPHATASE 1 REGULATORY SUBUNIT SDS22-RELATED"/>
    <property type="match status" value="1"/>
</dbReference>
<dbReference type="PANTHER" id="PTHR45973:SF9">
    <property type="entry name" value="LEUCINE-RICH REPEAT-CONTAINING PROTEIN 46"/>
    <property type="match status" value="1"/>
</dbReference>
<evidence type="ECO:0000256" key="3">
    <source>
        <dbReference type="ARBA" id="ARBA00022737"/>
    </source>
</evidence>
<dbReference type="InterPro" id="IPR050576">
    <property type="entry name" value="Cilia_flagella_integrity"/>
</dbReference>
<dbReference type="STRING" id="2880.D8LUA4"/>
<organism evidence="7 8">
    <name type="scientific">Ectocarpus siliculosus</name>
    <name type="common">Brown alga</name>
    <name type="synonym">Conferva siliculosa</name>
    <dbReference type="NCBI Taxonomy" id="2880"/>
    <lineage>
        <taxon>Eukaryota</taxon>
        <taxon>Sar</taxon>
        <taxon>Stramenopiles</taxon>
        <taxon>Ochrophyta</taxon>
        <taxon>PX clade</taxon>
        <taxon>Phaeophyceae</taxon>
        <taxon>Ectocarpales</taxon>
        <taxon>Ectocarpaceae</taxon>
        <taxon>Ectocarpus</taxon>
    </lineage>
</organism>
<evidence type="ECO:0000313" key="7">
    <source>
        <dbReference type="EMBL" id="CBN75445.1"/>
    </source>
</evidence>